<gene>
    <name evidence="2" type="ORF">E7Z59_08165</name>
</gene>
<sequence length="189" mass="21902">MKLYIFLLIGVLLFSFRLGAQGMPVYDNTNFLTLGKQLLESGKQTSQLIQTVNFLKQQKQRLEQVNGVIRDLKLIGEIIEDHKILYVEIQGDFNQLGGSNLLANDELRELSESLEKTMASSMDDLDMIRQLLRNDHFKMTDKDRIDLLEQRRKRMEESRAICKTQMGRYRAMVDFRKMVARAVDNLGGQ</sequence>
<dbReference type="EMBL" id="SSMC01000002">
    <property type="protein sequence ID" value="THD67624.1"/>
    <property type="molecule type" value="Genomic_DNA"/>
</dbReference>
<organism evidence="2 3">
    <name type="scientific">Robertkochia marina</name>
    <dbReference type="NCBI Taxonomy" id="1227945"/>
    <lineage>
        <taxon>Bacteria</taxon>
        <taxon>Pseudomonadati</taxon>
        <taxon>Bacteroidota</taxon>
        <taxon>Flavobacteriia</taxon>
        <taxon>Flavobacteriales</taxon>
        <taxon>Flavobacteriaceae</taxon>
        <taxon>Robertkochia</taxon>
    </lineage>
</organism>
<evidence type="ECO:0000313" key="3">
    <source>
        <dbReference type="Proteomes" id="UP000305939"/>
    </source>
</evidence>
<dbReference type="RefSeq" id="WP_136335829.1">
    <property type="nucleotide sequence ID" value="NZ_QXMP01000008.1"/>
</dbReference>
<feature type="coiled-coil region" evidence="1">
    <location>
        <begin position="104"/>
        <end position="165"/>
    </location>
</feature>
<dbReference type="OrthoDB" id="1429505at2"/>
<reference evidence="2 3" key="1">
    <citation type="submission" date="2019-04" db="EMBL/GenBank/DDBJ databases">
        <title>Draft genome sequence of Robertkochia marina CC-AMO-30D.</title>
        <authorList>
            <person name="Hameed A."/>
            <person name="Lin S.-Y."/>
            <person name="Shahina M."/>
            <person name="Lai W.-A."/>
            <person name="Young C.-C."/>
        </authorList>
    </citation>
    <scope>NUCLEOTIDE SEQUENCE [LARGE SCALE GENOMIC DNA]</scope>
    <source>
        <strain evidence="2 3">CC-AMO-30D</strain>
    </source>
</reference>
<keyword evidence="3" id="KW-1185">Reference proteome</keyword>
<dbReference type="Proteomes" id="UP000305939">
    <property type="component" value="Unassembled WGS sequence"/>
</dbReference>
<proteinExistence type="predicted"/>
<protein>
    <submittedName>
        <fullName evidence="2">Conjugal transfer protein</fullName>
    </submittedName>
</protein>
<accession>A0A4S3LZT8</accession>
<feature type="coiled-coil region" evidence="1">
    <location>
        <begin position="45"/>
        <end position="75"/>
    </location>
</feature>
<comment type="caution">
    <text evidence="2">The sequence shown here is derived from an EMBL/GenBank/DDBJ whole genome shotgun (WGS) entry which is preliminary data.</text>
</comment>
<name>A0A4S3LZT8_9FLAO</name>
<evidence type="ECO:0000256" key="1">
    <source>
        <dbReference type="SAM" id="Coils"/>
    </source>
</evidence>
<evidence type="ECO:0000313" key="2">
    <source>
        <dbReference type="EMBL" id="THD67624.1"/>
    </source>
</evidence>
<dbReference type="AlphaFoldDB" id="A0A4S3LZT8"/>
<keyword evidence="1" id="KW-0175">Coiled coil</keyword>